<reference evidence="1 2" key="1">
    <citation type="submission" date="2015-08" db="EMBL/GenBank/DDBJ databases">
        <title>Emmonsia species relationships and genome sequence.</title>
        <authorList>
            <person name="Cuomo C.A."/>
            <person name="Schwartz I.S."/>
            <person name="Kenyon C."/>
            <person name="De Hoog G.S."/>
            <person name="Govender N.P."/>
            <person name="Botha A."/>
            <person name="Moreno L."/>
            <person name="De Vries M."/>
            <person name="Munoz J.F."/>
            <person name="Stielow J.B."/>
        </authorList>
    </citation>
    <scope>NUCLEOTIDE SEQUENCE [LARGE SCALE GENOMIC DNA]</scope>
    <source>
        <strain evidence="1 2">EI222</strain>
    </source>
</reference>
<sequence>MESLNRVGRIVSLHYQSGITDIVGSWYDNDKDKHITTFSRLGSGNELKTLHFNLRGAERDILHDVKALTLNNEDSGDNSENKIISDIASDLISQLPTNKRSCFAWRLTEEDDTIRTIRNSALW</sequence>
<dbReference type="Proteomes" id="UP000242791">
    <property type="component" value="Unassembled WGS sequence"/>
</dbReference>
<dbReference type="STRING" id="1658174.A0A1J9QBG6"/>
<protein>
    <submittedName>
        <fullName evidence="1">Uncharacterized protein</fullName>
    </submittedName>
</protein>
<name>A0A1J9QBG6_9EURO</name>
<proteinExistence type="predicted"/>
<evidence type="ECO:0000313" key="2">
    <source>
        <dbReference type="Proteomes" id="UP000242791"/>
    </source>
</evidence>
<dbReference type="OrthoDB" id="4192093at2759"/>
<accession>A0A1J9QBG6</accession>
<dbReference type="AlphaFoldDB" id="A0A1J9QBG6"/>
<dbReference type="EMBL" id="LGTZ01000381">
    <property type="protein sequence ID" value="OJD25402.1"/>
    <property type="molecule type" value="Genomic_DNA"/>
</dbReference>
<comment type="caution">
    <text evidence="1">The sequence shown here is derived from an EMBL/GenBank/DDBJ whole genome shotgun (WGS) entry which is preliminary data.</text>
</comment>
<evidence type="ECO:0000313" key="1">
    <source>
        <dbReference type="EMBL" id="OJD25402.1"/>
    </source>
</evidence>
<keyword evidence="2" id="KW-1185">Reference proteome</keyword>
<gene>
    <name evidence="1" type="ORF">ACJ73_03227</name>
</gene>
<dbReference type="VEuPathDB" id="FungiDB:ACJ73_03227"/>
<organism evidence="1 2">
    <name type="scientific">Blastomyces percursus</name>
    <dbReference type="NCBI Taxonomy" id="1658174"/>
    <lineage>
        <taxon>Eukaryota</taxon>
        <taxon>Fungi</taxon>
        <taxon>Dikarya</taxon>
        <taxon>Ascomycota</taxon>
        <taxon>Pezizomycotina</taxon>
        <taxon>Eurotiomycetes</taxon>
        <taxon>Eurotiomycetidae</taxon>
        <taxon>Onygenales</taxon>
        <taxon>Ajellomycetaceae</taxon>
        <taxon>Blastomyces</taxon>
    </lineage>
</organism>